<sequence length="106" mass="11856">MAMDEITEIEVRQNKAIRGYIIRALVKGHQNALLIKQITNALVADGIIYTPDISKHLDYLREAEYITFTDKTVTAYTAYRRDAVIKLTKKGVDLAEGTIDDAGVDV</sequence>
<gene>
    <name evidence="1" type="ORF">10S7_8</name>
</gene>
<dbReference type="EMBL" id="MF417952">
    <property type="protein sequence ID" value="ASN72385.1"/>
    <property type="molecule type" value="Genomic_DNA"/>
</dbReference>
<proteinExistence type="predicted"/>
<dbReference type="SUPFAM" id="SSF46785">
    <property type="entry name" value="Winged helix' DNA-binding domain"/>
    <property type="match status" value="1"/>
</dbReference>
<accession>A0A2H4JAV1</accession>
<reference evidence="1" key="1">
    <citation type="submission" date="2017-06" db="EMBL/GenBank/DDBJ databases">
        <title>Novel phages from South African skin metaviromes.</title>
        <authorList>
            <person name="van Zyl L.J."/>
            <person name="Abrahams Y."/>
            <person name="Stander E.A."/>
            <person name="Kirby B.M."/>
            <person name="Clavaud C."/>
            <person name="Farcet C."/>
            <person name="Breton L."/>
            <person name="Trindade M.I."/>
        </authorList>
    </citation>
    <scope>NUCLEOTIDE SEQUENCE</scope>
</reference>
<dbReference type="InterPro" id="IPR036390">
    <property type="entry name" value="WH_DNA-bd_sf"/>
</dbReference>
<organism evidence="1">
    <name type="scientific">uncultured Caudovirales phage</name>
    <dbReference type="NCBI Taxonomy" id="2100421"/>
    <lineage>
        <taxon>Viruses</taxon>
        <taxon>Duplodnaviria</taxon>
        <taxon>Heunggongvirae</taxon>
        <taxon>Uroviricota</taxon>
        <taxon>Caudoviricetes</taxon>
        <taxon>Peduoviridae</taxon>
        <taxon>Maltschvirus</taxon>
        <taxon>Maltschvirus maltsch</taxon>
    </lineage>
</organism>
<protein>
    <submittedName>
        <fullName evidence="1">Uncharacterized protein</fullName>
    </submittedName>
</protein>
<name>A0A2H4JAV1_9CAUD</name>
<evidence type="ECO:0000313" key="1">
    <source>
        <dbReference type="EMBL" id="ASN72385.1"/>
    </source>
</evidence>